<feature type="domain" description="DhaK" evidence="7">
    <location>
        <begin position="7"/>
        <end position="326"/>
    </location>
</feature>
<reference evidence="8 9" key="1">
    <citation type="submission" date="2017-07" db="EMBL/GenBank/DDBJ databases">
        <title>Draft whole genome sequences of clinical Proprionibacteriaceae strains.</title>
        <authorList>
            <person name="Bernier A.-M."/>
            <person name="Bernard K."/>
            <person name="Domingo M.-C."/>
        </authorList>
    </citation>
    <scope>NUCLEOTIDE SEQUENCE [LARGE SCALE GENOMIC DNA]</scope>
    <source>
        <strain evidence="8 9">NML 030167</strain>
    </source>
</reference>
<dbReference type="GO" id="GO:0005524">
    <property type="term" value="F:ATP binding"/>
    <property type="evidence" value="ECO:0007669"/>
    <property type="project" value="UniProtKB-KW"/>
</dbReference>
<dbReference type="PANTHER" id="PTHR28629">
    <property type="entry name" value="TRIOKINASE/FMN CYCLASE"/>
    <property type="match status" value="1"/>
</dbReference>
<dbReference type="InterPro" id="IPR036117">
    <property type="entry name" value="DhaL_dom_sf"/>
</dbReference>
<dbReference type="PANTHER" id="PTHR28629:SF4">
    <property type="entry name" value="TRIOKINASE_FMN CYCLASE"/>
    <property type="match status" value="1"/>
</dbReference>
<dbReference type="Pfam" id="PF02734">
    <property type="entry name" value="Dak2"/>
    <property type="match status" value="1"/>
</dbReference>
<keyword evidence="1" id="KW-0808">Transferase</keyword>
<dbReference type="Gene3D" id="3.40.50.10440">
    <property type="entry name" value="Dihydroxyacetone kinase, domain 1"/>
    <property type="match status" value="1"/>
</dbReference>
<dbReference type="GO" id="GO:0019563">
    <property type="term" value="P:glycerol catabolic process"/>
    <property type="evidence" value="ECO:0007669"/>
    <property type="project" value="TreeGrafter"/>
</dbReference>
<evidence type="ECO:0000313" key="8">
    <source>
        <dbReference type="EMBL" id="OYO17646.1"/>
    </source>
</evidence>
<dbReference type="GO" id="GO:0004371">
    <property type="term" value="F:glycerone kinase activity"/>
    <property type="evidence" value="ECO:0007669"/>
    <property type="project" value="InterPro"/>
</dbReference>
<dbReference type="SUPFAM" id="SSF101473">
    <property type="entry name" value="DhaL-like"/>
    <property type="match status" value="1"/>
</dbReference>
<dbReference type="Gene3D" id="3.30.1180.20">
    <property type="entry name" value="Dihydroxyacetone kinase, domain 2"/>
    <property type="match status" value="1"/>
</dbReference>
<evidence type="ECO:0000313" key="9">
    <source>
        <dbReference type="Proteomes" id="UP000215896"/>
    </source>
</evidence>
<dbReference type="OrthoDB" id="9806345at2"/>
<keyword evidence="2" id="KW-0547">Nucleotide-binding</keyword>
<dbReference type="EMBL" id="NMVO01000001">
    <property type="protein sequence ID" value="OYO17646.1"/>
    <property type="molecule type" value="Genomic_DNA"/>
</dbReference>
<keyword evidence="4" id="KW-0067">ATP-binding</keyword>
<dbReference type="InterPro" id="IPR004007">
    <property type="entry name" value="DhaL_dom"/>
</dbReference>
<dbReference type="SUPFAM" id="SSF82549">
    <property type="entry name" value="DAK1/DegV-like"/>
    <property type="match status" value="1"/>
</dbReference>
<dbReference type="FunFam" id="1.25.40.340:FF:000002">
    <property type="entry name" value="Dihydroxyacetone kinase, L subunit"/>
    <property type="match status" value="1"/>
</dbReference>
<dbReference type="Proteomes" id="UP000215896">
    <property type="component" value="Unassembled WGS sequence"/>
</dbReference>
<sequence>MTYLINDSADFADEALTGMVAAHREHLRTVHGGVARATRTAPGEVALVVGGGSGHYPAFAGWVGPGFAHGAACGNIFASPSASQVYSVCKAAHVGGGILLGFGNYAGDVLHFGQAAERLRSEGIDVRVVPVTDDIASGPADDPSIRRGIAGDLLVYKVAGAAAASGLGLDDVERVTRLANERTRSLGFAFSGCSLPGAAEPLFSVPVGQMSLGLGIHGEPGISEAPIGTADEIARKLVAQVLAEAPEGADRVAVLFNGLGTVKYEELFVAYGSVATELERAGLTIVDPVVGEQVTSLDMAGVSLTVLWLTPELEQFWAAPCDTPAFRRGAMVDRAADTERLAEEELADEAGPLAAVPPASPQSRRAATRIAAALAAVHQMLVENEAYLGQIDAVAGDGDHGIGMVRGARAADDAARTALADGAGARTLLSRAADAWAERAGGTSGALWGAALSAVAGKLSDEERVDPSLIPTAVRAGVDAIASLGGAEVGDKTMIDAAVPFRDSLPTQAPSAEEWRSAVTVAMRAAEGTSEFRARRGRSRTHAEASIGTPDPGAISFSLIADTLTAHITEQKEQP</sequence>
<organism evidence="8 9">
    <name type="scientific">Enemella evansiae</name>
    <dbReference type="NCBI Taxonomy" id="2016499"/>
    <lineage>
        <taxon>Bacteria</taxon>
        <taxon>Bacillati</taxon>
        <taxon>Actinomycetota</taxon>
        <taxon>Actinomycetes</taxon>
        <taxon>Propionibacteriales</taxon>
        <taxon>Propionibacteriaceae</taxon>
        <taxon>Enemella</taxon>
    </lineage>
</organism>
<dbReference type="FunFam" id="3.40.50.10440:FF:000003">
    <property type="entry name" value="Homodimeric dihydroxyacetone kinase"/>
    <property type="match status" value="1"/>
</dbReference>
<dbReference type="NCBIfam" id="NF011049">
    <property type="entry name" value="PRK14479.1"/>
    <property type="match status" value="1"/>
</dbReference>
<dbReference type="GO" id="GO:0006796">
    <property type="term" value="P:phosphate-containing compound metabolic process"/>
    <property type="evidence" value="ECO:0007669"/>
    <property type="project" value="UniProtKB-ARBA"/>
</dbReference>
<dbReference type="PROSITE" id="PS51481">
    <property type="entry name" value="DHAK"/>
    <property type="match status" value="1"/>
</dbReference>
<evidence type="ECO:0000259" key="6">
    <source>
        <dbReference type="PROSITE" id="PS51480"/>
    </source>
</evidence>
<evidence type="ECO:0000256" key="4">
    <source>
        <dbReference type="ARBA" id="ARBA00022840"/>
    </source>
</evidence>
<evidence type="ECO:0000256" key="1">
    <source>
        <dbReference type="ARBA" id="ARBA00022679"/>
    </source>
</evidence>
<dbReference type="RefSeq" id="WP_094404447.1">
    <property type="nucleotide sequence ID" value="NZ_NMVO01000001.1"/>
</dbReference>
<dbReference type="AlphaFoldDB" id="A0A255GSM3"/>
<keyword evidence="3 8" id="KW-0418">Kinase</keyword>
<evidence type="ECO:0000256" key="3">
    <source>
        <dbReference type="ARBA" id="ARBA00022777"/>
    </source>
</evidence>
<evidence type="ECO:0000256" key="2">
    <source>
        <dbReference type="ARBA" id="ARBA00022741"/>
    </source>
</evidence>
<dbReference type="InterPro" id="IPR004006">
    <property type="entry name" value="DhaK_dom"/>
</dbReference>
<dbReference type="SMART" id="SM01120">
    <property type="entry name" value="Dak2"/>
    <property type="match status" value="1"/>
</dbReference>
<feature type="region of interest" description="Disordered" evidence="5">
    <location>
        <begin position="530"/>
        <end position="552"/>
    </location>
</feature>
<name>A0A255GSM3_9ACTN</name>
<accession>A0A255GSM3</accession>
<comment type="caution">
    <text evidence="8">The sequence shown here is derived from an EMBL/GenBank/DDBJ whole genome shotgun (WGS) entry which is preliminary data.</text>
</comment>
<dbReference type="Pfam" id="PF02733">
    <property type="entry name" value="Dak1"/>
    <property type="match status" value="1"/>
</dbReference>
<evidence type="ECO:0000259" key="7">
    <source>
        <dbReference type="PROSITE" id="PS51481"/>
    </source>
</evidence>
<protein>
    <submittedName>
        <fullName evidence="8">D-erythrulose kinase</fullName>
    </submittedName>
</protein>
<evidence type="ECO:0000256" key="5">
    <source>
        <dbReference type="SAM" id="MobiDB-lite"/>
    </source>
</evidence>
<gene>
    <name evidence="8" type="ORF">CGZ94_01800</name>
</gene>
<dbReference type="GO" id="GO:0005829">
    <property type="term" value="C:cytosol"/>
    <property type="evidence" value="ECO:0007669"/>
    <property type="project" value="TreeGrafter"/>
</dbReference>
<dbReference type="Gene3D" id="1.25.40.340">
    <property type="match status" value="1"/>
</dbReference>
<dbReference type="PROSITE" id="PS51480">
    <property type="entry name" value="DHAL"/>
    <property type="match status" value="1"/>
</dbReference>
<feature type="domain" description="DhaL" evidence="6">
    <location>
        <begin position="368"/>
        <end position="566"/>
    </location>
</feature>
<keyword evidence="9" id="KW-1185">Reference proteome</keyword>
<proteinExistence type="predicted"/>
<dbReference type="InterPro" id="IPR050861">
    <property type="entry name" value="Dihydroxyacetone_Kinase"/>
</dbReference>